<gene>
    <name evidence="4" type="primary">yigZ</name>
    <name evidence="4" type="ORF">AUP74_02201</name>
</gene>
<dbReference type="InterPro" id="IPR020568">
    <property type="entry name" value="Ribosomal_Su5_D2-typ_SF"/>
</dbReference>
<dbReference type="AlphaFoldDB" id="A0A1C9W917"/>
<dbReference type="GO" id="GO:0017111">
    <property type="term" value="F:ribonucleoside triphosphate phosphatase activity"/>
    <property type="evidence" value="ECO:0007669"/>
    <property type="project" value="UniProtKB-ARBA"/>
</dbReference>
<reference evidence="5" key="1">
    <citation type="submission" date="2016-01" db="EMBL/GenBank/DDBJ databases">
        <title>Complete genome sequence of Microbulbifer sp. CCB-MM1, a halophile isolated from Matang Mangrove Forest, Perak.</title>
        <authorList>
            <person name="Moh T.H."/>
            <person name="Dinesh B."/>
            <person name="Lau N.-S."/>
            <person name="Go F."/>
            <person name="Alexander Chong S.-C."/>
        </authorList>
    </citation>
    <scope>NUCLEOTIDE SEQUENCE [LARGE SCALE GENOMIC DNA]</scope>
    <source>
        <strain evidence="5">CCB-MM1</strain>
    </source>
</reference>
<dbReference type="PANTHER" id="PTHR16301">
    <property type="entry name" value="IMPACT-RELATED"/>
    <property type="match status" value="1"/>
</dbReference>
<dbReference type="GO" id="GO:0006446">
    <property type="term" value="P:regulation of translational initiation"/>
    <property type="evidence" value="ECO:0007669"/>
    <property type="project" value="TreeGrafter"/>
</dbReference>
<comment type="similarity">
    <text evidence="1">Belongs to the IMPACT family.</text>
</comment>
<organism evidence="4 5">
    <name type="scientific">Microbulbifer aggregans</name>
    <dbReference type="NCBI Taxonomy" id="1769779"/>
    <lineage>
        <taxon>Bacteria</taxon>
        <taxon>Pseudomonadati</taxon>
        <taxon>Pseudomonadota</taxon>
        <taxon>Gammaproteobacteria</taxon>
        <taxon>Cellvibrionales</taxon>
        <taxon>Microbulbiferaceae</taxon>
        <taxon>Microbulbifer</taxon>
    </lineage>
</organism>
<dbReference type="InterPro" id="IPR035647">
    <property type="entry name" value="EFG_III/V"/>
</dbReference>
<dbReference type="GO" id="GO:0043168">
    <property type="term" value="F:anion binding"/>
    <property type="evidence" value="ECO:0007669"/>
    <property type="project" value="UniProtKB-ARBA"/>
</dbReference>
<dbReference type="InterPro" id="IPR015269">
    <property type="entry name" value="UPF0029_Impact_C"/>
</dbReference>
<dbReference type="Proteomes" id="UP000095672">
    <property type="component" value="Chromosome"/>
</dbReference>
<dbReference type="GO" id="GO:0032561">
    <property type="term" value="F:guanyl ribonucleotide binding"/>
    <property type="evidence" value="ECO:0007669"/>
    <property type="project" value="UniProtKB-ARBA"/>
</dbReference>
<feature type="domain" description="Impact N-terminal" evidence="2">
    <location>
        <begin position="21"/>
        <end position="128"/>
    </location>
</feature>
<keyword evidence="5" id="KW-1185">Reference proteome</keyword>
<dbReference type="InterPro" id="IPR023582">
    <property type="entry name" value="Impact"/>
</dbReference>
<dbReference type="InterPro" id="IPR020569">
    <property type="entry name" value="UPF0029_Impact_CS"/>
</dbReference>
<dbReference type="KEGG" id="micc:AUP74_02201"/>
<dbReference type="SUPFAM" id="SSF54211">
    <property type="entry name" value="Ribosomal protein S5 domain 2-like"/>
    <property type="match status" value="1"/>
</dbReference>
<feature type="domain" description="UPF0029" evidence="3">
    <location>
        <begin position="144"/>
        <end position="189"/>
    </location>
</feature>
<dbReference type="PATRIC" id="fig|1769779.3.peg.2199"/>
<dbReference type="PANTHER" id="PTHR16301:SF20">
    <property type="entry name" value="IMPACT FAMILY MEMBER YIGZ"/>
    <property type="match status" value="1"/>
</dbReference>
<evidence type="ECO:0000256" key="1">
    <source>
        <dbReference type="ARBA" id="ARBA00007665"/>
    </source>
</evidence>
<protein>
    <submittedName>
        <fullName evidence="4">IMPACT family member YigZ</fullName>
    </submittedName>
</protein>
<dbReference type="Pfam" id="PF09186">
    <property type="entry name" value="DUF1949"/>
    <property type="match status" value="1"/>
</dbReference>
<dbReference type="EMBL" id="CP014143">
    <property type="protein sequence ID" value="AOS97615.1"/>
    <property type="molecule type" value="Genomic_DNA"/>
</dbReference>
<proteinExistence type="inferred from homology"/>
<dbReference type="InterPro" id="IPR001498">
    <property type="entry name" value="Impact_N"/>
</dbReference>
<dbReference type="Pfam" id="PF01205">
    <property type="entry name" value="Impact_N"/>
    <property type="match status" value="1"/>
</dbReference>
<sequence length="206" mass="22507">MNFPVSYRIPYSPVVSETEDKKSRFICWLGPVEDKAAFLQQLDAVRRQYPDASHHCTALVIGNPANPEVMISDDDGEPGGSAGRPMLELLLKQEVGNVGAIVTRYFGGTKLGVGGLMRAYRGAVGAALQEVRLKPFVPVVQVAIRCDFSQESRLRFLIDQAGGRCGEAEYSEAVTIPVELPQDRWGDLRLQLEAEGVSVLEVPAHP</sequence>
<evidence type="ECO:0000259" key="3">
    <source>
        <dbReference type="Pfam" id="PF09186"/>
    </source>
</evidence>
<evidence type="ECO:0000259" key="2">
    <source>
        <dbReference type="Pfam" id="PF01205"/>
    </source>
</evidence>
<evidence type="ECO:0000313" key="4">
    <source>
        <dbReference type="EMBL" id="AOS97615.1"/>
    </source>
</evidence>
<evidence type="ECO:0000313" key="5">
    <source>
        <dbReference type="Proteomes" id="UP000095672"/>
    </source>
</evidence>
<name>A0A1C9W917_9GAMM</name>
<accession>A0A1C9W917</accession>
<dbReference type="SUPFAM" id="SSF54980">
    <property type="entry name" value="EF-G C-terminal domain-like"/>
    <property type="match status" value="1"/>
</dbReference>
<dbReference type="GO" id="GO:0005737">
    <property type="term" value="C:cytoplasm"/>
    <property type="evidence" value="ECO:0007669"/>
    <property type="project" value="TreeGrafter"/>
</dbReference>
<dbReference type="Gene3D" id="3.30.70.240">
    <property type="match status" value="1"/>
</dbReference>
<dbReference type="InterPro" id="IPR036956">
    <property type="entry name" value="Impact_N_sf"/>
</dbReference>
<dbReference type="STRING" id="1769779.AUP74_02201"/>
<dbReference type="PROSITE" id="PS00910">
    <property type="entry name" value="UPF0029"/>
    <property type="match status" value="1"/>
</dbReference>
<dbReference type="Gene3D" id="3.30.230.30">
    <property type="entry name" value="Impact, N-terminal domain"/>
    <property type="match status" value="1"/>
</dbReference>